<organism evidence="1 2">
    <name type="scientific">Acinetobacter gyllenbergii CIP 110306 = MTCC 11365</name>
    <dbReference type="NCBI Taxonomy" id="1217657"/>
    <lineage>
        <taxon>Bacteria</taxon>
        <taxon>Pseudomonadati</taxon>
        <taxon>Pseudomonadota</taxon>
        <taxon>Gammaproteobacteria</taxon>
        <taxon>Moraxellales</taxon>
        <taxon>Moraxellaceae</taxon>
        <taxon>Acinetobacter</taxon>
    </lineage>
</organism>
<dbReference type="EMBL" id="ATGG01000013">
    <property type="protein sequence ID" value="EPF83538.1"/>
    <property type="molecule type" value="Genomic_DNA"/>
</dbReference>
<keyword evidence="2" id="KW-1185">Reference proteome</keyword>
<gene>
    <name evidence="1" type="ORF">F957_01884</name>
</gene>
<name>A0A829HGY0_9GAMM</name>
<protein>
    <submittedName>
        <fullName evidence="1">Uncharacterized protein</fullName>
    </submittedName>
</protein>
<proteinExistence type="predicted"/>
<evidence type="ECO:0000313" key="1">
    <source>
        <dbReference type="EMBL" id="EPF83538.1"/>
    </source>
</evidence>
<comment type="caution">
    <text evidence="1">The sequence shown here is derived from an EMBL/GenBank/DDBJ whole genome shotgun (WGS) entry which is preliminary data.</text>
</comment>
<sequence length="96" mass="11068">MLKDSQHDFKILRDHGFTTRLYECLSQPSQSNFPQQATASTIFLYGVGKLHIRVKHLDLLFTAFGCYFDLACNCHPRLVICTLHYAHEKVCLNEHA</sequence>
<accession>A0A829HGY0</accession>
<evidence type="ECO:0000313" key="2">
    <source>
        <dbReference type="Proteomes" id="UP000014523"/>
    </source>
</evidence>
<dbReference type="Proteomes" id="UP000014523">
    <property type="component" value="Unassembled WGS sequence"/>
</dbReference>
<reference evidence="1 2" key="1">
    <citation type="submission" date="2013-06" db="EMBL/GenBank/DDBJ databases">
        <title>The Genome Sequence of Acinetobacter gyllenbergii CIP 110306.</title>
        <authorList>
            <consortium name="The Broad Institute Genome Sequencing Platform"/>
            <consortium name="The Broad Institute Genome Sequencing Center for Infectious Disease"/>
            <person name="Cerqueira G."/>
            <person name="Feldgarden M."/>
            <person name="Courvalin P."/>
            <person name="Perichon B."/>
            <person name="Grillot-Courvalin C."/>
            <person name="Clermont D."/>
            <person name="Rocha E."/>
            <person name="Yoon E.-J."/>
            <person name="Nemec A."/>
            <person name="Young S.K."/>
            <person name="Zeng Q."/>
            <person name="Gargeya S."/>
            <person name="Fitzgerald M."/>
            <person name="Abouelleil A."/>
            <person name="Alvarado L."/>
            <person name="Berlin A.M."/>
            <person name="Chapman S.B."/>
            <person name="Dewar J."/>
            <person name="Goldberg J."/>
            <person name="Griggs A."/>
            <person name="Gujja S."/>
            <person name="Hansen M."/>
            <person name="Howarth C."/>
            <person name="Imamovic A."/>
            <person name="Larimer J."/>
            <person name="McCowan C."/>
            <person name="Murphy C."/>
            <person name="Pearson M."/>
            <person name="Priest M."/>
            <person name="Roberts A."/>
            <person name="Saif S."/>
            <person name="Shea T."/>
            <person name="Sykes S."/>
            <person name="Wortman J."/>
            <person name="Nusbaum C."/>
            <person name="Birren B."/>
        </authorList>
    </citation>
    <scope>NUCLEOTIDE SEQUENCE [LARGE SCALE GENOMIC DNA]</scope>
    <source>
        <strain evidence="1 2">CIP 110306</strain>
    </source>
</reference>
<dbReference type="AlphaFoldDB" id="A0A829HGY0"/>